<dbReference type="SUPFAM" id="SSF56112">
    <property type="entry name" value="Protein kinase-like (PK-like)"/>
    <property type="match status" value="1"/>
</dbReference>
<reference evidence="3 4" key="1">
    <citation type="submission" date="2022-01" db="EMBL/GenBank/DDBJ databases">
        <title>A high-quality chromosome-level genome assembly of rohu carp, Labeo rohita.</title>
        <authorList>
            <person name="Arick M.A. II"/>
            <person name="Hsu C.-Y."/>
            <person name="Magbanua Z."/>
            <person name="Pechanova O."/>
            <person name="Grover C."/>
            <person name="Miller E."/>
            <person name="Thrash A."/>
            <person name="Ezzel L."/>
            <person name="Alam S."/>
            <person name="Benzie J."/>
            <person name="Hamilton M."/>
            <person name="Karsi A."/>
            <person name="Lawrence M.L."/>
            <person name="Peterson D.G."/>
        </authorList>
    </citation>
    <scope>NUCLEOTIDE SEQUENCE [LARGE SCALE GENOMIC DNA]</scope>
    <source>
        <strain evidence="4">BAU-BD-2019</strain>
        <tissue evidence="3">Blood</tissue>
    </source>
</reference>
<dbReference type="PROSITE" id="PS50011">
    <property type="entry name" value="PROTEIN_KINASE_DOM"/>
    <property type="match status" value="1"/>
</dbReference>
<evidence type="ECO:0000313" key="4">
    <source>
        <dbReference type="Proteomes" id="UP000830375"/>
    </source>
</evidence>
<proteinExistence type="predicted"/>
<evidence type="ECO:0000259" key="2">
    <source>
        <dbReference type="PROSITE" id="PS50011"/>
    </source>
</evidence>
<dbReference type="Gene3D" id="3.30.200.20">
    <property type="entry name" value="Phosphorylase Kinase, domain 1"/>
    <property type="match status" value="1"/>
</dbReference>
<evidence type="ECO:0000256" key="1">
    <source>
        <dbReference type="SAM" id="MobiDB-lite"/>
    </source>
</evidence>
<gene>
    <name evidence="3" type="ORF">H4Q32_023263</name>
</gene>
<feature type="domain" description="Protein kinase" evidence="2">
    <location>
        <begin position="29"/>
        <end position="286"/>
    </location>
</feature>
<dbReference type="Proteomes" id="UP000830375">
    <property type="component" value="Unassembled WGS sequence"/>
</dbReference>
<dbReference type="InterPro" id="IPR011009">
    <property type="entry name" value="Kinase-like_dom_sf"/>
</dbReference>
<dbReference type="Gene3D" id="1.10.510.10">
    <property type="entry name" value="Transferase(Phosphotransferase) domain 1"/>
    <property type="match status" value="1"/>
</dbReference>
<accession>A0ABQ8M9W7</accession>
<dbReference type="InterPro" id="IPR000719">
    <property type="entry name" value="Prot_kinase_dom"/>
</dbReference>
<dbReference type="PANTHER" id="PTHR24347">
    <property type="entry name" value="SERINE/THREONINE-PROTEIN KINASE"/>
    <property type="match status" value="1"/>
</dbReference>
<protein>
    <submittedName>
        <fullName evidence="3">CaM kinase-like vesicle-associated protein</fullName>
    </submittedName>
</protein>
<feature type="compositionally biased region" description="Low complexity" evidence="1">
    <location>
        <begin position="282"/>
        <end position="323"/>
    </location>
</feature>
<name>A0ABQ8M9W7_LABRO</name>
<evidence type="ECO:0000313" key="3">
    <source>
        <dbReference type="EMBL" id="KAI2659067.1"/>
    </source>
</evidence>
<organism evidence="3 4">
    <name type="scientific">Labeo rohita</name>
    <name type="common">Indian major carp</name>
    <name type="synonym">Cyprinus rohita</name>
    <dbReference type="NCBI Taxonomy" id="84645"/>
    <lineage>
        <taxon>Eukaryota</taxon>
        <taxon>Metazoa</taxon>
        <taxon>Chordata</taxon>
        <taxon>Craniata</taxon>
        <taxon>Vertebrata</taxon>
        <taxon>Euteleostomi</taxon>
        <taxon>Actinopterygii</taxon>
        <taxon>Neopterygii</taxon>
        <taxon>Teleostei</taxon>
        <taxon>Ostariophysi</taxon>
        <taxon>Cypriniformes</taxon>
        <taxon>Cyprinidae</taxon>
        <taxon>Labeoninae</taxon>
        <taxon>Labeonini</taxon>
        <taxon>Labeo</taxon>
    </lineage>
</organism>
<sequence>MKREECSVDSDAFEEELGRVGHAIRLFKTWREEGLQQEEFCEIFRAKDKNTLKMYTCKKFLKKDGRKVRKAAKNEILILKMVKHPNILQLVDVYETRKEYYLFLELATGREVFDWILDQGYYSERDTSNVIRQVMEAVAYLHSLKIVHRNLKLENLVYYNRLKHSKIVISDFHLAKLENGLIKEPCGTPEYLAPEVVGRQRYGRPVDCWALGVIMLSGNPPFYDETDDDDYENHDKNLFRKILAGDYEFDSPYWDEISDSGYLEMLLQTRTSRKTAPEHQTAAPAAGAAAVPGAPNPADGAQENAQTTSEASTAPSSTAESNSMSTEAPAAEAPSDEIVAAAVQPPAEPVLHAPAPEQPDPTSRCNGEALAPLPSDTGEEQSG</sequence>
<dbReference type="EMBL" id="JACTAM010000011">
    <property type="protein sequence ID" value="KAI2659067.1"/>
    <property type="molecule type" value="Genomic_DNA"/>
</dbReference>
<feature type="region of interest" description="Disordered" evidence="1">
    <location>
        <begin position="273"/>
        <end position="383"/>
    </location>
</feature>
<dbReference type="Pfam" id="PF00069">
    <property type="entry name" value="Pkinase"/>
    <property type="match status" value="1"/>
</dbReference>
<comment type="caution">
    <text evidence="3">The sequence shown here is derived from an EMBL/GenBank/DDBJ whole genome shotgun (WGS) entry which is preliminary data.</text>
</comment>
<keyword evidence="4" id="KW-1185">Reference proteome</keyword>